<name>A0ABR7KI56_9FIRM</name>
<dbReference type="RefSeq" id="WP_186999081.1">
    <property type="nucleotide sequence ID" value="NZ_JACRWH010000022.1"/>
</dbReference>
<dbReference type="Proteomes" id="UP000649075">
    <property type="component" value="Unassembled WGS sequence"/>
</dbReference>
<protein>
    <submittedName>
        <fullName evidence="1">Uncharacterized protein</fullName>
    </submittedName>
</protein>
<gene>
    <name evidence="1" type="ORF">H8911_06560</name>
</gene>
<dbReference type="EMBL" id="JACRWH010000022">
    <property type="protein sequence ID" value="MBC6012397.1"/>
    <property type="molecule type" value="Genomic_DNA"/>
</dbReference>
<evidence type="ECO:0000313" key="1">
    <source>
        <dbReference type="EMBL" id="MBC6012397.1"/>
    </source>
</evidence>
<sequence>MDEVVELLSDILSELRDMNEKIDELIEYHSGDCERNDVLEELKGISYNTQNNNVISDIYNVVTEIQGDTTYNDKIEEVCNKLDDIDDSINNLG</sequence>
<organism evidence="1 2">
    <name type="scientific">Holdemanella hominis</name>
    <dbReference type="NCBI Taxonomy" id="2764327"/>
    <lineage>
        <taxon>Bacteria</taxon>
        <taxon>Bacillati</taxon>
        <taxon>Bacillota</taxon>
        <taxon>Erysipelotrichia</taxon>
        <taxon>Erysipelotrichales</taxon>
        <taxon>Erysipelotrichaceae</taxon>
        <taxon>Holdemanella</taxon>
    </lineage>
</organism>
<keyword evidence="2" id="KW-1185">Reference proteome</keyword>
<evidence type="ECO:0000313" key="2">
    <source>
        <dbReference type="Proteomes" id="UP000649075"/>
    </source>
</evidence>
<accession>A0ABR7KI56</accession>
<proteinExistence type="predicted"/>
<reference evidence="1 2" key="1">
    <citation type="submission" date="2020-08" db="EMBL/GenBank/DDBJ databases">
        <authorList>
            <person name="Liu C."/>
            <person name="Sun Q."/>
        </authorList>
    </citation>
    <scope>NUCLEOTIDE SEQUENCE [LARGE SCALE GENOMIC DNA]</scope>
    <source>
        <strain evidence="1 2">L34</strain>
    </source>
</reference>
<comment type="caution">
    <text evidence="1">The sequence shown here is derived from an EMBL/GenBank/DDBJ whole genome shotgun (WGS) entry which is preliminary data.</text>
</comment>